<keyword evidence="5 11" id="KW-0436">Ligase</keyword>
<evidence type="ECO:0000256" key="9">
    <source>
        <dbReference type="ARBA" id="ARBA00022917"/>
    </source>
</evidence>
<dbReference type="PROSITE" id="PS50860">
    <property type="entry name" value="AA_TRNA_LIGASE_II_ALA"/>
    <property type="match status" value="1"/>
</dbReference>
<evidence type="ECO:0000256" key="8">
    <source>
        <dbReference type="ARBA" id="ARBA00022884"/>
    </source>
</evidence>
<dbReference type="CDD" id="cd00673">
    <property type="entry name" value="AlaRS_core"/>
    <property type="match status" value="1"/>
</dbReference>
<comment type="catalytic activity">
    <reaction evidence="11">
        <text>tRNA(Ala) + L-alanine + ATP = L-alanyl-tRNA(Ala) + AMP + diphosphate</text>
        <dbReference type="Rhea" id="RHEA:12540"/>
        <dbReference type="Rhea" id="RHEA-COMP:9657"/>
        <dbReference type="Rhea" id="RHEA-COMP:9923"/>
        <dbReference type="ChEBI" id="CHEBI:30616"/>
        <dbReference type="ChEBI" id="CHEBI:33019"/>
        <dbReference type="ChEBI" id="CHEBI:57972"/>
        <dbReference type="ChEBI" id="CHEBI:78442"/>
        <dbReference type="ChEBI" id="CHEBI:78497"/>
        <dbReference type="ChEBI" id="CHEBI:456215"/>
        <dbReference type="EC" id="6.1.1.7"/>
    </reaction>
</comment>
<keyword evidence="13" id="KW-1185">Reference proteome</keyword>
<dbReference type="GeneID" id="106468595"/>
<dbReference type="InterPro" id="IPR018163">
    <property type="entry name" value="Thr/Ala-tRNA-synth_IIc_edit"/>
</dbReference>
<evidence type="ECO:0000256" key="1">
    <source>
        <dbReference type="ARBA" id="ARBA00008429"/>
    </source>
</evidence>
<dbReference type="RefSeq" id="XP_013784481.2">
    <property type="nucleotide sequence ID" value="XM_013929027.2"/>
</dbReference>
<dbReference type="SUPFAM" id="SSF55681">
    <property type="entry name" value="Class II aaRS and biotin synthetases"/>
    <property type="match status" value="1"/>
</dbReference>
<reference evidence="14" key="1">
    <citation type="submission" date="2025-08" db="UniProtKB">
        <authorList>
            <consortium name="RefSeq"/>
        </authorList>
    </citation>
    <scope>IDENTIFICATION</scope>
    <source>
        <tissue evidence="14">Muscle</tissue>
    </source>
</reference>
<gene>
    <name evidence="14" type="primary">LOC106468595</name>
</gene>
<dbReference type="SMART" id="SM00863">
    <property type="entry name" value="tRNA_SAD"/>
    <property type="match status" value="1"/>
</dbReference>
<keyword evidence="11" id="KW-0479">Metal-binding</keyword>
<dbReference type="HAMAP" id="MF_00036_B">
    <property type="entry name" value="Ala_tRNA_synth_B"/>
    <property type="match status" value="1"/>
</dbReference>
<feature type="non-terminal residue" evidence="14">
    <location>
        <position position="1"/>
    </location>
</feature>
<evidence type="ECO:0000256" key="4">
    <source>
        <dbReference type="ARBA" id="ARBA00022555"/>
    </source>
</evidence>
<dbReference type="Gene3D" id="3.30.980.10">
    <property type="entry name" value="Threonyl-trna Synthetase, Chain A, domain 2"/>
    <property type="match status" value="1"/>
</dbReference>
<dbReference type="InterPro" id="IPR050058">
    <property type="entry name" value="Ala-tRNA_ligase"/>
</dbReference>
<dbReference type="EC" id="6.1.1.7" evidence="2"/>
<accession>A0ABM1BLL8</accession>
<dbReference type="InterPro" id="IPR009000">
    <property type="entry name" value="Transl_B-barrel_sf"/>
</dbReference>
<dbReference type="InterPro" id="IPR018162">
    <property type="entry name" value="Ala-tRNA-ligase_IIc_anticod-bd"/>
</dbReference>
<dbReference type="PRINTS" id="PR00980">
    <property type="entry name" value="TRNASYNTHALA"/>
</dbReference>
<dbReference type="PANTHER" id="PTHR11777:SF9">
    <property type="entry name" value="ALANINE--TRNA LIGASE, CYTOPLASMIC"/>
    <property type="match status" value="1"/>
</dbReference>
<comment type="similarity">
    <text evidence="1">Belongs to the class-II aminoacyl-tRNA synthetase family. Alax-L subfamily.</text>
</comment>
<evidence type="ECO:0000256" key="5">
    <source>
        <dbReference type="ARBA" id="ARBA00022598"/>
    </source>
</evidence>
<feature type="binding site" evidence="11">
    <location>
        <position position="559"/>
    </location>
    <ligand>
        <name>Zn(2+)</name>
        <dbReference type="ChEBI" id="CHEBI:29105"/>
    </ligand>
</feature>
<dbReference type="SUPFAM" id="SSF101353">
    <property type="entry name" value="Putative anticodon-binding domain of alanyl-tRNA synthetase (AlaRS)"/>
    <property type="match status" value="1"/>
</dbReference>
<keyword evidence="6 11" id="KW-0547">Nucleotide-binding</keyword>
<keyword evidence="9 11" id="KW-0648">Protein biosynthesis</keyword>
<dbReference type="InterPro" id="IPR045864">
    <property type="entry name" value="aa-tRNA-synth_II/BPL/LPL"/>
</dbReference>
<sequence length="911" mass="103061">FKPIFLGLLPSDNPLNTLKRATNSQKCIRVGGKHNDLQDVGKDAYHHTFFEMLGNWSFGDYSKKTACELAWQLLTDVYQLPKRSLYVTYFGGDAALGLEPDFECYHIWRKIGVPEDHIFPFGVKDNFWEMGNTGPCGPCTEIHFDHLAGQQHVPPAGQRINSGTPSLIELWNLVFIQYNRQADGSLETLQNLHVDTGMGLERLVAVLQGSMSNYDTDLFQPLFQKLHEVSSVRPYQGLVGSSDVDFIDTSYRIISDHARMFTVAISDGVLPDEYDAGNSLRRVIRRALTAAKVRLKAPKGTVAFLAPCVVESLGDIFPELHQNIQMVIETVNEEEDRLLNQIAKAQRLLDRNRLNVKGNILSGEVAWECYFVHGLQQDLIEDLALSRGLQVDWNVFNKKMKEEQNKRTAVDEKPQGHLPAVSLHLVDMLNHRGILPTDDMDKYEYYSHNEQYEFLPVKTELLAIVKDNILVSETPSGSTCQLVVRKTNFYHEAGGQMCDQGRILGENFSFKVKNVFALKGYVFHEGEVEFGCLQEGAPVWMEIDKNHRLGCMRHHTVTHLLNAALKRLLPKTVQKSSYVGPSYLRFEYNAKNVFQVEEVQNIENFLAHIIHSDLKVDRSTVPLCIALQDDSLTTLQGEMYPDPVSVITIVDKEGRVVSKEACCGTHVLSTGDIGEVVLISHQSIAQTRKRIHVVAGQEAGKILEKGNNLLSSTKTLSAIINCIKLSQNNDFFEMKNLMKRVKELKTCLMEAVVPWTYKQIMTKDLETMDRQVMALLRFYNKHTLTEKVKEELAVHKNNKYVIAFLRTPGYDKQIIKVAGKELSDFPHMIFFHSAEDNKIVCHCSVPQNMVSSTFNAKLWIKPVEEVLKATGRPLGDVDHILYAVKGDKAGHLQKAMSAAHKFIESDYLVKR</sequence>
<dbReference type="SUPFAM" id="SSF55186">
    <property type="entry name" value="ThrRS/AlaRS common domain"/>
    <property type="match status" value="1"/>
</dbReference>
<comment type="domain">
    <text evidence="11">Consists of three domains; the N-terminal catalytic domain, the editing domain and the C-terminal C-Ala domain. The editing domain removes incorrectly charged amino acids, while the C-Ala domain, along with tRNA(Ala), serves as a bridge to cooperatively bring together the editing and aminoacylation centers thus stimulating deacylation of misacylated tRNAs.</text>
</comment>
<dbReference type="NCBIfam" id="TIGR00344">
    <property type="entry name" value="alaS"/>
    <property type="match status" value="1"/>
</dbReference>
<protein>
    <recommendedName>
        <fullName evidence="3">Alanine--tRNA ligase</fullName>
        <ecNumber evidence="2">6.1.1.7</ecNumber>
    </recommendedName>
</protein>
<evidence type="ECO:0000256" key="7">
    <source>
        <dbReference type="ARBA" id="ARBA00022840"/>
    </source>
</evidence>
<evidence type="ECO:0000259" key="12">
    <source>
        <dbReference type="PROSITE" id="PS50860"/>
    </source>
</evidence>
<evidence type="ECO:0000256" key="2">
    <source>
        <dbReference type="ARBA" id="ARBA00013168"/>
    </source>
</evidence>
<evidence type="ECO:0000313" key="13">
    <source>
        <dbReference type="Proteomes" id="UP000694941"/>
    </source>
</evidence>
<keyword evidence="10 11" id="KW-0030">Aminoacyl-tRNA synthetase</keyword>
<name>A0ABM1BLL8_LIMPO</name>
<evidence type="ECO:0000256" key="3">
    <source>
        <dbReference type="ARBA" id="ARBA00017959"/>
    </source>
</evidence>
<keyword evidence="4 11" id="KW-0820">tRNA-binding</keyword>
<evidence type="ECO:0000313" key="14">
    <source>
        <dbReference type="RefSeq" id="XP_013784481.2"/>
    </source>
</evidence>
<feature type="binding site" evidence="11">
    <location>
        <position position="666"/>
    </location>
    <ligand>
        <name>Zn(2+)</name>
        <dbReference type="ChEBI" id="CHEBI:29105"/>
    </ligand>
</feature>
<comment type="function">
    <text evidence="11">Catalyzes the attachment of alanine to tRNA(Ala) in a two-step reaction: alanine is first activated by ATP to form Ala-AMP and then transferred to the acceptor end of tRNA(Ala). Also edits incorrectly charged tRNA(Ala) via its editing domain.</text>
</comment>
<dbReference type="InterPro" id="IPR018164">
    <property type="entry name" value="Ala-tRNA-synth_IIc_N"/>
</dbReference>
<dbReference type="Gene3D" id="3.30.930.10">
    <property type="entry name" value="Bira Bifunctional Protein, Domain 2"/>
    <property type="match status" value="1"/>
</dbReference>
<feature type="binding site" evidence="11">
    <location>
        <position position="555"/>
    </location>
    <ligand>
        <name>Zn(2+)</name>
        <dbReference type="ChEBI" id="CHEBI:29105"/>
    </ligand>
</feature>
<dbReference type="SUPFAM" id="SSF50447">
    <property type="entry name" value="Translation proteins"/>
    <property type="match status" value="1"/>
</dbReference>
<keyword evidence="11" id="KW-0862">Zinc</keyword>
<evidence type="ECO:0000256" key="10">
    <source>
        <dbReference type="ARBA" id="ARBA00023146"/>
    </source>
</evidence>
<dbReference type="InterPro" id="IPR012947">
    <property type="entry name" value="tRNA_SAD"/>
</dbReference>
<evidence type="ECO:0000256" key="6">
    <source>
        <dbReference type="ARBA" id="ARBA00022741"/>
    </source>
</evidence>
<proteinExistence type="inferred from homology"/>
<dbReference type="InterPro" id="IPR018165">
    <property type="entry name" value="Ala-tRNA-synth_IIc_core"/>
</dbReference>
<evidence type="ECO:0000256" key="11">
    <source>
        <dbReference type="HAMAP-Rule" id="MF_03133"/>
    </source>
</evidence>
<dbReference type="PANTHER" id="PTHR11777">
    <property type="entry name" value="ALANYL-TRNA SYNTHETASE"/>
    <property type="match status" value="1"/>
</dbReference>
<feature type="binding site" evidence="11">
    <location>
        <position position="662"/>
    </location>
    <ligand>
        <name>Zn(2+)</name>
        <dbReference type="ChEBI" id="CHEBI:29105"/>
    </ligand>
</feature>
<dbReference type="InterPro" id="IPR002318">
    <property type="entry name" value="Ala-tRNA-lgiase_IIc"/>
</dbReference>
<organism evidence="13 14">
    <name type="scientific">Limulus polyphemus</name>
    <name type="common">Atlantic horseshoe crab</name>
    <dbReference type="NCBI Taxonomy" id="6850"/>
    <lineage>
        <taxon>Eukaryota</taxon>
        <taxon>Metazoa</taxon>
        <taxon>Ecdysozoa</taxon>
        <taxon>Arthropoda</taxon>
        <taxon>Chelicerata</taxon>
        <taxon>Merostomata</taxon>
        <taxon>Xiphosura</taxon>
        <taxon>Limulidae</taxon>
        <taxon>Limulus</taxon>
    </lineage>
</organism>
<comment type="cofactor">
    <cofactor evidence="11">
        <name>Zn(2+)</name>
        <dbReference type="ChEBI" id="CHEBI:29105"/>
    </cofactor>
    <text evidence="11">Binds 1 zinc ion per subunit.</text>
</comment>
<keyword evidence="8 11" id="KW-0694">RNA-binding</keyword>
<dbReference type="Proteomes" id="UP000694941">
    <property type="component" value="Unplaced"/>
</dbReference>
<dbReference type="Pfam" id="PF07973">
    <property type="entry name" value="tRNA_SAD"/>
    <property type="match status" value="1"/>
</dbReference>
<dbReference type="Pfam" id="PF01411">
    <property type="entry name" value="tRNA-synt_2c"/>
    <property type="match status" value="1"/>
</dbReference>
<keyword evidence="7 11" id="KW-0067">ATP-binding</keyword>
<dbReference type="Gene3D" id="2.40.30.130">
    <property type="match status" value="1"/>
</dbReference>
<feature type="domain" description="Alanyl-transfer RNA synthetases family profile" evidence="12">
    <location>
        <begin position="1"/>
        <end position="705"/>
    </location>
</feature>
<dbReference type="InterPro" id="IPR023033">
    <property type="entry name" value="Ala_tRNA_ligase_euk/bac"/>
</dbReference>
<comment type="subunit">
    <text evidence="11">Monomer.</text>
</comment>